<dbReference type="HOGENOM" id="CLU_1705618_0_0_1"/>
<dbReference type="EMBL" id="JH370149">
    <property type="protein sequence ID" value="ELA41147.1"/>
    <property type="molecule type" value="Genomic_DNA"/>
</dbReference>
<dbReference type="RefSeq" id="XP_007605291.1">
    <property type="nucleotide sequence ID" value="XM_007605229.1"/>
</dbReference>
<evidence type="ECO:0000313" key="3">
    <source>
        <dbReference type="Proteomes" id="UP000011082"/>
    </source>
</evidence>
<keyword evidence="1" id="KW-0472">Membrane</keyword>
<protein>
    <submittedName>
        <fullName evidence="2">Uncharacterized protein</fullName>
    </submittedName>
</protein>
<keyword evidence="1" id="KW-0812">Transmembrane</keyword>
<dbReference type="AlphaFoldDB" id="L2GLJ6"/>
<accession>L2GLJ6</accession>
<sequence length="154" mass="17852">MKKPKHMPIKSQLRPKKTPVVELALYIIFYTVRFILYSVFRGIGTDAKMSLDMTVLITSSIIVGYIFSQFLLFFVIWSLLTENMYGYCLSVVMMLHNFLITGIVIVQHWNNQCIAVKYWLSGILISASYIVEVCVSTFLFTKDGPRVPEIYFKR</sequence>
<feature type="transmembrane region" description="Helical" evidence="1">
    <location>
        <begin position="87"/>
        <end position="106"/>
    </location>
</feature>
<name>L2GLJ6_VITCO</name>
<dbReference type="Proteomes" id="UP000011082">
    <property type="component" value="Unassembled WGS sequence"/>
</dbReference>
<evidence type="ECO:0000256" key="1">
    <source>
        <dbReference type="SAM" id="Phobius"/>
    </source>
</evidence>
<dbReference type="InParanoid" id="L2GLJ6"/>
<keyword evidence="3" id="KW-1185">Reference proteome</keyword>
<dbReference type="GeneID" id="19882556"/>
<gene>
    <name evidence="2" type="ORF">VICG_01846</name>
</gene>
<evidence type="ECO:0000313" key="2">
    <source>
        <dbReference type="EMBL" id="ELA41147.1"/>
    </source>
</evidence>
<reference evidence="3" key="1">
    <citation type="submission" date="2011-05" db="EMBL/GenBank/DDBJ databases">
        <title>The genome sequence of Vittaforma corneae strain ATCC 50505.</title>
        <authorList>
            <consortium name="The Broad Institute Genome Sequencing Platform"/>
            <person name="Cuomo C."/>
            <person name="Didier E."/>
            <person name="Bowers L."/>
            <person name="Young S.K."/>
            <person name="Zeng Q."/>
            <person name="Gargeya S."/>
            <person name="Fitzgerald M."/>
            <person name="Haas B."/>
            <person name="Abouelleil A."/>
            <person name="Alvarado L."/>
            <person name="Arachchi H.M."/>
            <person name="Berlin A."/>
            <person name="Chapman S.B."/>
            <person name="Gearin G."/>
            <person name="Goldberg J."/>
            <person name="Griggs A."/>
            <person name="Gujja S."/>
            <person name="Hansen M."/>
            <person name="Heiman D."/>
            <person name="Howarth C."/>
            <person name="Larimer J."/>
            <person name="Lui A."/>
            <person name="MacDonald P.J.P."/>
            <person name="McCowen C."/>
            <person name="Montmayeur A."/>
            <person name="Murphy C."/>
            <person name="Neiman D."/>
            <person name="Pearson M."/>
            <person name="Priest M."/>
            <person name="Roberts A."/>
            <person name="Saif S."/>
            <person name="Shea T."/>
            <person name="Sisk P."/>
            <person name="Stolte C."/>
            <person name="Sykes S."/>
            <person name="Wortman J."/>
            <person name="Nusbaum C."/>
            <person name="Birren B."/>
        </authorList>
    </citation>
    <scope>NUCLEOTIDE SEQUENCE [LARGE SCALE GENOMIC DNA]</scope>
    <source>
        <strain evidence="3">ATCC 50505</strain>
    </source>
</reference>
<proteinExistence type="predicted"/>
<feature type="transmembrane region" description="Helical" evidence="1">
    <location>
        <begin position="20"/>
        <end position="40"/>
    </location>
</feature>
<feature type="transmembrane region" description="Helical" evidence="1">
    <location>
        <begin position="60"/>
        <end position="80"/>
    </location>
</feature>
<organism evidence="2 3">
    <name type="scientific">Vittaforma corneae (strain ATCC 50505)</name>
    <name type="common">Microsporidian parasite</name>
    <name type="synonym">Nosema corneum</name>
    <dbReference type="NCBI Taxonomy" id="993615"/>
    <lineage>
        <taxon>Eukaryota</taxon>
        <taxon>Fungi</taxon>
        <taxon>Fungi incertae sedis</taxon>
        <taxon>Microsporidia</taxon>
        <taxon>Nosematidae</taxon>
        <taxon>Vittaforma</taxon>
    </lineage>
</organism>
<dbReference type="VEuPathDB" id="MicrosporidiaDB:VICG_01846"/>
<feature type="transmembrane region" description="Helical" evidence="1">
    <location>
        <begin position="118"/>
        <end position="140"/>
    </location>
</feature>
<keyword evidence="1" id="KW-1133">Transmembrane helix</keyword>